<dbReference type="Proteomes" id="UP000756346">
    <property type="component" value="Unassembled WGS sequence"/>
</dbReference>
<dbReference type="AlphaFoldDB" id="A0A9P8XSZ2"/>
<dbReference type="OrthoDB" id="2364174at2759"/>
<evidence type="ECO:0000313" key="2">
    <source>
        <dbReference type="EMBL" id="KAH7016185.1"/>
    </source>
</evidence>
<protein>
    <submittedName>
        <fullName evidence="2">Uncharacterized protein</fullName>
    </submittedName>
</protein>
<dbReference type="RefSeq" id="XP_046005809.1">
    <property type="nucleotide sequence ID" value="XM_046155632.1"/>
</dbReference>
<keyword evidence="3" id="KW-1185">Reference proteome</keyword>
<feature type="compositionally biased region" description="Basic and acidic residues" evidence="1">
    <location>
        <begin position="17"/>
        <end position="29"/>
    </location>
</feature>
<name>A0A9P8XSZ2_9PEZI</name>
<sequence length="82" mass="9290">MPPLPPAEKLPLPAKKNVRDEWEQNKPEVEQQISDTFGTPWTIEIDPLTLYPYAEEGSFGNHSPGIMIFQYADHVPRPVCSV</sequence>
<organism evidence="2 3">
    <name type="scientific">Microdochium trichocladiopsis</name>
    <dbReference type="NCBI Taxonomy" id="1682393"/>
    <lineage>
        <taxon>Eukaryota</taxon>
        <taxon>Fungi</taxon>
        <taxon>Dikarya</taxon>
        <taxon>Ascomycota</taxon>
        <taxon>Pezizomycotina</taxon>
        <taxon>Sordariomycetes</taxon>
        <taxon>Xylariomycetidae</taxon>
        <taxon>Xylariales</taxon>
        <taxon>Microdochiaceae</taxon>
        <taxon>Microdochium</taxon>
    </lineage>
</organism>
<comment type="caution">
    <text evidence="2">The sequence shown here is derived from an EMBL/GenBank/DDBJ whole genome shotgun (WGS) entry which is preliminary data.</text>
</comment>
<dbReference type="GeneID" id="70185178"/>
<evidence type="ECO:0000313" key="3">
    <source>
        <dbReference type="Proteomes" id="UP000756346"/>
    </source>
</evidence>
<dbReference type="EMBL" id="JAGTJQ010000012">
    <property type="protein sequence ID" value="KAH7016185.1"/>
    <property type="molecule type" value="Genomic_DNA"/>
</dbReference>
<reference evidence="2" key="1">
    <citation type="journal article" date="2021" name="Nat. Commun.">
        <title>Genetic determinants of endophytism in the Arabidopsis root mycobiome.</title>
        <authorList>
            <person name="Mesny F."/>
            <person name="Miyauchi S."/>
            <person name="Thiergart T."/>
            <person name="Pickel B."/>
            <person name="Atanasova L."/>
            <person name="Karlsson M."/>
            <person name="Huettel B."/>
            <person name="Barry K.W."/>
            <person name="Haridas S."/>
            <person name="Chen C."/>
            <person name="Bauer D."/>
            <person name="Andreopoulos W."/>
            <person name="Pangilinan J."/>
            <person name="LaButti K."/>
            <person name="Riley R."/>
            <person name="Lipzen A."/>
            <person name="Clum A."/>
            <person name="Drula E."/>
            <person name="Henrissat B."/>
            <person name="Kohler A."/>
            <person name="Grigoriev I.V."/>
            <person name="Martin F.M."/>
            <person name="Hacquard S."/>
        </authorList>
    </citation>
    <scope>NUCLEOTIDE SEQUENCE</scope>
    <source>
        <strain evidence="2">MPI-CAGE-CH-0230</strain>
    </source>
</reference>
<proteinExistence type="predicted"/>
<gene>
    <name evidence="2" type="ORF">B0I36DRAFT_336993</name>
</gene>
<evidence type="ECO:0000256" key="1">
    <source>
        <dbReference type="SAM" id="MobiDB-lite"/>
    </source>
</evidence>
<feature type="region of interest" description="Disordered" evidence="1">
    <location>
        <begin position="1"/>
        <end position="38"/>
    </location>
</feature>
<accession>A0A9P8XSZ2</accession>